<dbReference type="PRINTS" id="PR00973">
    <property type="entry name" value="RIBOSOMALS17"/>
</dbReference>
<dbReference type="InterPro" id="IPR012340">
    <property type="entry name" value="NA-bd_OB-fold"/>
</dbReference>
<evidence type="ECO:0000256" key="11">
    <source>
        <dbReference type="ARBA" id="ARBA00023274"/>
    </source>
</evidence>
<dbReference type="EMBL" id="HBJA01073693">
    <property type="protein sequence ID" value="CAE0814709.1"/>
    <property type="molecule type" value="Transcribed_RNA"/>
</dbReference>
<keyword evidence="3" id="KW-0488">Methylation</keyword>
<keyword evidence="11" id="KW-0687">Ribonucleoprotein</keyword>
<name>A0A7S4FTB9_9EUGL</name>
<evidence type="ECO:0000256" key="10">
    <source>
        <dbReference type="ARBA" id="ARBA00023139"/>
    </source>
</evidence>
<evidence type="ECO:0000256" key="7">
    <source>
        <dbReference type="ARBA" id="ARBA00022934"/>
    </source>
</evidence>
<organism evidence="16">
    <name type="scientific">Eutreptiella gymnastica</name>
    <dbReference type="NCBI Taxonomy" id="73025"/>
    <lineage>
        <taxon>Eukaryota</taxon>
        <taxon>Discoba</taxon>
        <taxon>Euglenozoa</taxon>
        <taxon>Euglenida</taxon>
        <taxon>Spirocuta</taxon>
        <taxon>Euglenophyceae</taxon>
        <taxon>Eutreptiales</taxon>
        <taxon>Eutreptiaceae</taxon>
        <taxon>Eutreptiella</taxon>
    </lineage>
</organism>
<evidence type="ECO:0000256" key="2">
    <source>
        <dbReference type="ARBA" id="ARBA00010254"/>
    </source>
</evidence>
<dbReference type="SUPFAM" id="SSF50249">
    <property type="entry name" value="Nucleic acid-binding proteins"/>
    <property type="match status" value="1"/>
</dbReference>
<evidence type="ECO:0000256" key="8">
    <source>
        <dbReference type="ARBA" id="ARBA00022980"/>
    </source>
</evidence>
<evidence type="ECO:0000256" key="12">
    <source>
        <dbReference type="ARBA" id="ARBA00023288"/>
    </source>
</evidence>
<dbReference type="InterPro" id="IPR000266">
    <property type="entry name" value="Ribosomal_uS17"/>
</dbReference>
<dbReference type="CDD" id="cd00364">
    <property type="entry name" value="Ribosomal_uS17"/>
    <property type="match status" value="1"/>
</dbReference>
<evidence type="ECO:0000256" key="9">
    <source>
        <dbReference type="ARBA" id="ARBA00022990"/>
    </source>
</evidence>
<keyword evidence="6" id="KW-0694">RNA-binding</keyword>
<keyword evidence="10" id="KW-0564">Palmitate</keyword>
<dbReference type="InterPro" id="IPR032440">
    <property type="entry name" value="Ribosomal_uS17_N"/>
</dbReference>
<gene>
    <name evidence="16" type="ORF">EGYM00163_LOCUS25865</name>
</gene>
<comment type="similarity">
    <text evidence="2">Belongs to the universal ribosomal protein uS17 family.</text>
</comment>
<accession>A0A7S4FTB9</accession>
<keyword evidence="4" id="KW-0963">Cytoplasm</keyword>
<evidence type="ECO:0000256" key="5">
    <source>
        <dbReference type="ARBA" id="ARBA00022553"/>
    </source>
</evidence>
<dbReference type="GO" id="GO:0003735">
    <property type="term" value="F:structural constituent of ribosome"/>
    <property type="evidence" value="ECO:0007669"/>
    <property type="project" value="InterPro"/>
</dbReference>
<keyword evidence="9" id="KW-0007">Acetylation</keyword>
<feature type="domain" description="Small ribosomal subunit protein uS17 N-terminal" evidence="15">
    <location>
        <begin position="12"/>
        <end position="78"/>
    </location>
</feature>
<dbReference type="Pfam" id="PF16205">
    <property type="entry name" value="Ribosomal_S17_N"/>
    <property type="match status" value="1"/>
</dbReference>
<evidence type="ECO:0000256" key="3">
    <source>
        <dbReference type="ARBA" id="ARBA00022481"/>
    </source>
</evidence>
<proteinExistence type="inferred from homology"/>
<evidence type="ECO:0000256" key="6">
    <source>
        <dbReference type="ARBA" id="ARBA00022884"/>
    </source>
</evidence>
<keyword evidence="12" id="KW-0449">Lipoprotein</keyword>
<dbReference type="GO" id="GO:0006412">
    <property type="term" value="P:translation"/>
    <property type="evidence" value="ECO:0007669"/>
    <property type="project" value="InterPro"/>
</dbReference>
<evidence type="ECO:0000313" key="16">
    <source>
        <dbReference type="EMBL" id="CAE0814709.1"/>
    </source>
</evidence>
<dbReference type="GO" id="GO:0022627">
    <property type="term" value="C:cytosolic small ribosomal subunit"/>
    <property type="evidence" value="ECO:0007669"/>
    <property type="project" value="TreeGrafter"/>
</dbReference>
<evidence type="ECO:0000256" key="4">
    <source>
        <dbReference type="ARBA" id="ARBA00022490"/>
    </source>
</evidence>
<evidence type="ECO:0000259" key="15">
    <source>
        <dbReference type="Pfam" id="PF16205"/>
    </source>
</evidence>
<sequence>MPEGTSVDTLDDRIFHQQDRIFLPSKAPVRKFINTKGQKRYWKKVGLGFKTPKNAIFGNYIDHKCPFTGRVSIRGRILRGHIKRTKMHRTVVIRRNYLHFHKKYQRFEKRHRNWSVHMSPCFDYVVGDEVIFGECRPLSKTIRFNALQVNPKSTKQAQQMKEFAKF</sequence>
<dbReference type="GO" id="GO:0003723">
    <property type="term" value="F:RNA binding"/>
    <property type="evidence" value="ECO:0007669"/>
    <property type="project" value="UniProtKB-KW"/>
</dbReference>
<dbReference type="PANTHER" id="PTHR10744">
    <property type="entry name" value="40S RIBOSOMAL PROTEIN S11 FAMILY MEMBER"/>
    <property type="match status" value="1"/>
</dbReference>
<evidence type="ECO:0000256" key="13">
    <source>
        <dbReference type="ARBA" id="ARBA00035164"/>
    </source>
</evidence>
<dbReference type="AlphaFoldDB" id="A0A7S4FTB9"/>
<dbReference type="Pfam" id="PF00366">
    <property type="entry name" value="Ribosomal_S17"/>
    <property type="match status" value="1"/>
</dbReference>
<comment type="subcellular location">
    <subcellularLocation>
        <location evidence="1">Cytoplasm</location>
    </subcellularLocation>
</comment>
<evidence type="ECO:0000256" key="1">
    <source>
        <dbReference type="ARBA" id="ARBA00004496"/>
    </source>
</evidence>
<dbReference type="Gene3D" id="2.40.50.1000">
    <property type="match status" value="1"/>
</dbReference>
<dbReference type="PANTHER" id="PTHR10744:SF9">
    <property type="entry name" value="40S RIBOSOMAL PROTEIN S11-RELATED"/>
    <property type="match status" value="1"/>
</dbReference>
<keyword evidence="8" id="KW-0689">Ribosomal protein</keyword>
<dbReference type="FunFam" id="2.40.50.1000:FF:000008">
    <property type="entry name" value="40S ribosomal protein S11"/>
    <property type="match status" value="1"/>
</dbReference>
<keyword evidence="5" id="KW-0597">Phosphoprotein</keyword>
<evidence type="ECO:0000256" key="14">
    <source>
        <dbReference type="ARBA" id="ARBA00035471"/>
    </source>
</evidence>
<protein>
    <recommendedName>
        <fullName evidence="13">Small ribosomal subunit protein uS17</fullName>
    </recommendedName>
    <alternativeName>
        <fullName evidence="14">40S ribosomal protein S11</fullName>
    </alternativeName>
</protein>
<reference evidence="16" key="1">
    <citation type="submission" date="2021-01" db="EMBL/GenBank/DDBJ databases">
        <authorList>
            <person name="Corre E."/>
            <person name="Pelletier E."/>
            <person name="Niang G."/>
            <person name="Scheremetjew M."/>
            <person name="Finn R."/>
            <person name="Kale V."/>
            <person name="Holt S."/>
            <person name="Cochrane G."/>
            <person name="Meng A."/>
            <person name="Brown T."/>
            <person name="Cohen L."/>
        </authorList>
    </citation>
    <scope>NUCLEOTIDE SEQUENCE</scope>
    <source>
        <strain evidence="16">CCMP1594</strain>
    </source>
</reference>
<keyword evidence="7" id="KW-0164">Citrullination</keyword>